<dbReference type="AlphaFoldDB" id="A0AAJ2EVT1"/>
<dbReference type="GO" id="GO:0004029">
    <property type="term" value="F:aldehyde dehydrogenase (NAD+) activity"/>
    <property type="evidence" value="ECO:0007669"/>
    <property type="project" value="TreeGrafter"/>
</dbReference>
<dbReference type="SUPFAM" id="SSF51735">
    <property type="entry name" value="NAD(P)-binding Rossmann-fold domains"/>
    <property type="match status" value="1"/>
</dbReference>
<dbReference type="InterPro" id="IPR036291">
    <property type="entry name" value="NAD(P)-bd_dom_sf"/>
</dbReference>
<dbReference type="EMBL" id="JAVJAF010000001">
    <property type="protein sequence ID" value="MDR6232616.1"/>
    <property type="molecule type" value="Genomic_DNA"/>
</dbReference>
<evidence type="ECO:0000259" key="1">
    <source>
        <dbReference type="Pfam" id="PF07993"/>
    </source>
</evidence>
<feature type="domain" description="Thioester reductase (TE)" evidence="1">
    <location>
        <begin position="22"/>
        <end position="254"/>
    </location>
</feature>
<reference evidence="2" key="1">
    <citation type="submission" date="2023-08" db="EMBL/GenBank/DDBJ databases">
        <title>Functional and genomic diversity of the sorghum phyllosphere microbiome.</title>
        <authorList>
            <person name="Shade A."/>
        </authorList>
    </citation>
    <scope>NUCLEOTIDE SEQUENCE</scope>
    <source>
        <strain evidence="2">SORGH_AS_0201</strain>
    </source>
</reference>
<name>A0AAJ2EVT1_9PSED</name>
<protein>
    <submittedName>
        <fullName evidence="2">Nucleoside-diphosphate-sugar epimerase</fullName>
    </submittedName>
</protein>
<evidence type="ECO:0000313" key="2">
    <source>
        <dbReference type="EMBL" id="MDR6232616.1"/>
    </source>
</evidence>
<dbReference type="Proteomes" id="UP001268036">
    <property type="component" value="Unassembled WGS sequence"/>
</dbReference>
<dbReference type="RefSeq" id="WP_205894627.1">
    <property type="nucleotide sequence ID" value="NZ_CP021645.1"/>
</dbReference>
<comment type="caution">
    <text evidence="2">The sequence shown here is derived from an EMBL/GenBank/DDBJ whole genome shotgun (WGS) entry which is preliminary data.</text>
</comment>
<gene>
    <name evidence="2" type="ORF">QE440_000357</name>
</gene>
<dbReference type="InterPro" id="IPR051783">
    <property type="entry name" value="NAD(P)-dependent_oxidoreduct"/>
</dbReference>
<proteinExistence type="predicted"/>
<organism evidence="2 3">
    <name type="scientific">Pseudomonas oryzihabitans</name>
    <dbReference type="NCBI Taxonomy" id="47885"/>
    <lineage>
        <taxon>Bacteria</taxon>
        <taxon>Pseudomonadati</taxon>
        <taxon>Pseudomonadota</taxon>
        <taxon>Gammaproteobacteria</taxon>
        <taxon>Pseudomonadales</taxon>
        <taxon>Pseudomonadaceae</taxon>
        <taxon>Pseudomonas</taxon>
    </lineage>
</organism>
<dbReference type="Pfam" id="PF07993">
    <property type="entry name" value="NAD_binding_4"/>
    <property type="match status" value="1"/>
</dbReference>
<dbReference type="PANTHER" id="PTHR48079:SF6">
    <property type="entry name" value="NAD(P)-BINDING DOMAIN-CONTAINING PROTEIN-RELATED"/>
    <property type="match status" value="1"/>
</dbReference>
<dbReference type="Gene3D" id="3.40.50.720">
    <property type="entry name" value="NAD(P)-binding Rossmann-like Domain"/>
    <property type="match status" value="1"/>
</dbReference>
<accession>A0AAJ2EVT1</accession>
<evidence type="ECO:0000313" key="3">
    <source>
        <dbReference type="Proteomes" id="UP001268036"/>
    </source>
</evidence>
<dbReference type="InterPro" id="IPR013120">
    <property type="entry name" value="FAR_NAD-bd"/>
</dbReference>
<dbReference type="GO" id="GO:0005737">
    <property type="term" value="C:cytoplasm"/>
    <property type="evidence" value="ECO:0007669"/>
    <property type="project" value="TreeGrafter"/>
</dbReference>
<dbReference type="PANTHER" id="PTHR48079">
    <property type="entry name" value="PROTEIN YEEZ"/>
    <property type="match status" value="1"/>
</dbReference>
<sequence length="386" mass="42558">MPLSASSNSSIHFSPAPRRILVTGATGFLGGAVTLRLMELGHVEGLRFLVRAASQAEGLERLLQNLRVHDIDERVAERLTPEQILCGDLLDTQWIEAALPQLTALDEVINCAAVASFSRNPKIWPVNVDGTFALAQACAQSKRLKRFLHVSTAMACGPQRESPVAETWDFPEPEEQLVDYTASKAAIELKLRNELPQLPLVVARPSIVVGHRRSGCKASGSIFWVFRMGFALERFTCGLDEQIDVIPVDYCAEALVELALKPSLNYSLYHISAGHAGACTFGEIDQAYAGAMGDAPVGERYRQVDSADLKELAADFNERIGPANPRLVLRALKLYGGFADLNYLFDNQRLLEEGISAPPRFTDYLDVCVHSSRDISIPMQMQWDFK</sequence>